<protein>
    <submittedName>
        <fullName evidence="2">Uncharacterized protein</fullName>
    </submittedName>
</protein>
<reference evidence="2" key="1">
    <citation type="journal article" date="2020" name="Nature">
        <title>Giant virus diversity and host interactions through global metagenomics.</title>
        <authorList>
            <person name="Schulz F."/>
            <person name="Roux S."/>
            <person name="Paez-Espino D."/>
            <person name="Jungbluth S."/>
            <person name="Walsh D.A."/>
            <person name="Denef V.J."/>
            <person name="McMahon K.D."/>
            <person name="Konstantinidis K.T."/>
            <person name="Eloe-Fadrosh E.A."/>
            <person name="Kyrpides N.C."/>
            <person name="Woyke T."/>
        </authorList>
    </citation>
    <scope>NUCLEOTIDE SEQUENCE</scope>
    <source>
        <strain evidence="2">GVMAG-M-3300023179-82</strain>
    </source>
</reference>
<evidence type="ECO:0000256" key="1">
    <source>
        <dbReference type="SAM" id="MobiDB-lite"/>
    </source>
</evidence>
<feature type="region of interest" description="Disordered" evidence="1">
    <location>
        <begin position="171"/>
        <end position="197"/>
    </location>
</feature>
<accession>A0A6C0H902</accession>
<organism evidence="2">
    <name type="scientific">viral metagenome</name>
    <dbReference type="NCBI Taxonomy" id="1070528"/>
    <lineage>
        <taxon>unclassified sequences</taxon>
        <taxon>metagenomes</taxon>
        <taxon>organismal metagenomes</taxon>
    </lineage>
</organism>
<evidence type="ECO:0000313" key="2">
    <source>
        <dbReference type="EMBL" id="QHT76954.1"/>
    </source>
</evidence>
<proteinExistence type="predicted"/>
<sequence length="229" mass="26773">MNVYIEGDKIAFTSKTAITKFKNDLKKNKNIDLIVLQKKYIHYNYKLELINKSDENITIKIILNDINTQSDTPKKTSEIKTLLKNKIKDMTDIRKDNIDNTNLNKLYLQLKKQNSNFPLPHPDEILKNPEKYENIVKLILKNKGSLPNKKNNIYITFFKLLAEKMNINTDPEIDDNNNNNNTNTNTNNDNNNNNNNNNIDIFYEQTIKKNITDNIKCVVNYDSDTEEEI</sequence>
<dbReference type="EMBL" id="MN739909">
    <property type="protein sequence ID" value="QHT76954.1"/>
    <property type="molecule type" value="Genomic_DNA"/>
</dbReference>
<dbReference type="AlphaFoldDB" id="A0A6C0H902"/>
<name>A0A6C0H902_9ZZZZ</name>